<evidence type="ECO:0000313" key="2">
    <source>
        <dbReference type="WBParaSite" id="Minc3s00046g02518"/>
    </source>
</evidence>
<evidence type="ECO:0000313" key="1">
    <source>
        <dbReference type="Proteomes" id="UP000887563"/>
    </source>
</evidence>
<keyword evidence="1" id="KW-1185">Reference proteome</keyword>
<protein>
    <submittedName>
        <fullName evidence="2">Uncharacterized protein</fullName>
    </submittedName>
</protein>
<sequence length="132" mass="14019">MMLYFVLNNLEGVSLNGCRDLITLSNAASNHELNLHSTDIGGGQQTINNIPITNVGPSEHQNNNSSLVPTSHQIITGSPSTSTGSTISVKPPSTIKGITSGILIERDGVSTAETVRTFCQTMRKLPLKKSNS</sequence>
<proteinExistence type="predicted"/>
<accession>A0A914KM30</accession>
<reference evidence="2" key="1">
    <citation type="submission" date="2022-11" db="UniProtKB">
        <authorList>
            <consortium name="WormBaseParasite"/>
        </authorList>
    </citation>
    <scope>IDENTIFICATION</scope>
</reference>
<dbReference type="WBParaSite" id="Minc3s00046g02518">
    <property type="protein sequence ID" value="Minc3s00046g02518"/>
    <property type="gene ID" value="Minc3s00046g02518"/>
</dbReference>
<name>A0A914KM30_MELIC</name>
<organism evidence="1 2">
    <name type="scientific">Meloidogyne incognita</name>
    <name type="common">Southern root-knot nematode worm</name>
    <name type="synonym">Oxyuris incognita</name>
    <dbReference type="NCBI Taxonomy" id="6306"/>
    <lineage>
        <taxon>Eukaryota</taxon>
        <taxon>Metazoa</taxon>
        <taxon>Ecdysozoa</taxon>
        <taxon>Nematoda</taxon>
        <taxon>Chromadorea</taxon>
        <taxon>Rhabditida</taxon>
        <taxon>Tylenchina</taxon>
        <taxon>Tylenchomorpha</taxon>
        <taxon>Tylenchoidea</taxon>
        <taxon>Meloidogynidae</taxon>
        <taxon>Meloidogyninae</taxon>
        <taxon>Meloidogyne</taxon>
        <taxon>Meloidogyne incognita group</taxon>
    </lineage>
</organism>
<dbReference type="Proteomes" id="UP000887563">
    <property type="component" value="Unplaced"/>
</dbReference>
<dbReference type="AlphaFoldDB" id="A0A914KM30"/>